<dbReference type="PANTHER" id="PTHR12558:SF13">
    <property type="entry name" value="CELL DIVISION CYCLE PROTEIN 27 HOMOLOG"/>
    <property type="match status" value="1"/>
</dbReference>
<dbReference type="EMBL" id="BQKM01000001">
    <property type="protein sequence ID" value="GJN50474.1"/>
    <property type="molecule type" value="Genomic_DNA"/>
</dbReference>
<dbReference type="EMBL" id="AP023189">
    <property type="protein sequence ID" value="BCG26790.1"/>
    <property type="molecule type" value="Genomic_DNA"/>
</dbReference>
<dbReference type="Gene3D" id="1.25.40.10">
    <property type="entry name" value="Tetratricopeptide repeat domain"/>
    <property type="match status" value="7"/>
</dbReference>
<accession>A0A6J4EAX9</accession>
<keyword evidence="1" id="KW-0802">TPR repeat</keyword>
<dbReference type="Gene3D" id="3.90.70.10">
    <property type="entry name" value="Cysteine proteinases"/>
    <property type="match status" value="1"/>
</dbReference>
<dbReference type="SMART" id="SM00028">
    <property type="entry name" value="TPR"/>
    <property type="match status" value="9"/>
</dbReference>
<evidence type="ECO:0000313" key="5">
    <source>
        <dbReference type="Proteomes" id="UP000509383"/>
    </source>
</evidence>
<dbReference type="PROSITE" id="PS50005">
    <property type="entry name" value="TPR"/>
    <property type="match status" value="2"/>
</dbReference>
<dbReference type="Pfam" id="PF13529">
    <property type="entry name" value="Peptidase_C39_2"/>
    <property type="match status" value="1"/>
</dbReference>
<dbReference type="Pfam" id="PF13432">
    <property type="entry name" value="TPR_16"/>
    <property type="match status" value="1"/>
</dbReference>
<dbReference type="InterPro" id="IPR039564">
    <property type="entry name" value="Peptidase_C39-like"/>
</dbReference>
<feature type="domain" description="Peptidase C39-like" evidence="2">
    <location>
        <begin position="310"/>
        <end position="417"/>
    </location>
</feature>
<dbReference type="GO" id="GO:0006396">
    <property type="term" value="P:RNA processing"/>
    <property type="evidence" value="ECO:0007669"/>
    <property type="project" value="InterPro"/>
</dbReference>
<name>A0A6J4EAX9_9PSED</name>
<dbReference type="Proteomes" id="UP000509383">
    <property type="component" value="Chromosome"/>
</dbReference>
<keyword evidence="6" id="KW-1185">Reference proteome</keyword>
<dbReference type="PANTHER" id="PTHR12558">
    <property type="entry name" value="CELL DIVISION CYCLE 16,23,27"/>
    <property type="match status" value="1"/>
</dbReference>
<dbReference type="InterPro" id="IPR011990">
    <property type="entry name" value="TPR-like_helical_dom_sf"/>
</dbReference>
<proteinExistence type="predicted"/>
<dbReference type="KEGG" id="ptw:TUM18999_49810"/>
<feature type="repeat" description="TPR" evidence="1">
    <location>
        <begin position="872"/>
        <end position="905"/>
    </location>
</feature>
<protein>
    <recommendedName>
        <fullName evidence="2">Peptidase C39-like domain-containing protein</fullName>
    </recommendedName>
</protein>
<feature type="repeat" description="TPR" evidence="1">
    <location>
        <begin position="838"/>
        <end position="871"/>
    </location>
</feature>
<sequence length="1655" mass="186771">MSSLILDTPLLTVDAESIHALEALADRGLFLRAHARATELGDYRHWRGAAAMALASRLVAQLGAPRLGDALAWLGYRRYPEAAEARLRYARFLLARRGQYRAWEFLQRFSDWLPEEPGLRAEWLSFQGYLRALLRDFGRSAELHDAAMRLGTNDPWLLVERSYSLEQEDRYAEALELCEGALALLPDFRSATLQAAQLELQLGREEAARTRLLDATRRMESAGLCAQLIDLLIEREELDEAERLIERSLELALLLEKGMRGWYAGRRCDIACLRGDHERGRALALEAQSPFYTMVAERLAEPKGGRVLLPVTFVRQHHMTCVPATLTALSTYWGRPVAHLEVAEEICYDGTSYHAERAWAERNGWLVREFTVDWATSRALIDRGLPFTLSLQYTGSGHLQAVVGYDEPRGTVLIRDPGQAQFGESIAEGLYQTQRASGPRGLLLLPPEEAHRLDGLELPERATWDLYYRLVSALEVHDREEALAAFEALREQAPGHRLTLQGQRTLGWYDGREAQVLEATEALLERFPDDANLILSKSTSLAHLHAREQQLDWLAGHCQARWSDAGILVRYTSLLVEDGSQLDTARHLLGRALRQAPGHAQAWNELASLRWNEGSREQACELYRIAACLHDTNEGYSSQYFRALRCLGRTEAGLEFLRQRQARLGALAAGPTLTLCEFIEELSDPLQCRQILEQALERRPQDPALLLNLADFYGRHGELELNEAMLRRAEPVSRRGTWLRAAVLHSQRSDGDTQRALAWCREAVELDPLNMSLHRMQVQLLRQSAGEEAVDEYVTAQAERFPHHCGIAELAVERAQRRSLEDAEVALRRLLASHPEYAWAIRELAVTLARLGRHEEALEFCEQARRTDPRSSSSYSTRGFVLLQGGQREAARAAFREALERSADNDYASNMLLETCTTQGEALDDLDFIHRQLVAQVTFGDGWLAYPEQARRLLEPQVLLEQLSEALQQRADLWQLWVVVAAQQAEMGHPEQAENLLQSAIERFPLMPRLALERAQLQSSQKQYAECRETLRESFRINPLWTRSVRLYVESLLDEGADLEEAEQLLRSVLARTPDNTELRAYLGYVLGERDNPAEGAIEAEKVLREEPGNGWVWNQLRRYSAALETPARPLELARELTRLRAGDADAWLALAEQEEGFEAREPALRQALGLSPRHRSANTQLAEGLLAAGRFDELRQLLDAPCWGGATPPDLALFGPRATREEKDLPSALAELRQLLERQPAFFDGWRTLADWQDDAGDYAAYVESAREMVRLEPRQAIAHGFLGHALWLDGKGEEALSSFLRAYELDACYTFAGLHAFDLLLEHGTVEATREVLERLLEASSQSSVLIRALRFAVPRGDEALKRRVLQPLCRDGGVVEAWSEVLKILGQPDKDTLLWENLEAGVADGSLHYAAALYWLRREDGRWMPGSLWKGFLRLLENDPQHAGKHAMLELLANRKNASRLLVDALEASREAIRSDGVIWGMASYAMVNQERYELMFDWLSDWEQNPQAPAWGLDNLALGLRARKLDGRAAAVSRLSLERDPQNHDAMVWLGLDAAMAGDLEAVEGWLERLQGARPRPFFRCMQHLLEGFTAASREGGSGVAVAHFRTARAVAKGSEHGSYWRLRRHLAKVLAFGPTTPAWLAPLRYLQLRF</sequence>
<organism evidence="3 5">
    <name type="scientific">Pseudomonas tohonis</name>
    <dbReference type="NCBI Taxonomy" id="2725477"/>
    <lineage>
        <taxon>Bacteria</taxon>
        <taxon>Pseudomonadati</taxon>
        <taxon>Pseudomonadota</taxon>
        <taxon>Gammaproteobacteria</taxon>
        <taxon>Pseudomonadales</taxon>
        <taxon>Pseudomonadaceae</taxon>
        <taxon>Pseudomonas</taxon>
    </lineage>
</organism>
<evidence type="ECO:0000259" key="2">
    <source>
        <dbReference type="Pfam" id="PF13529"/>
    </source>
</evidence>
<dbReference type="Proteomes" id="UP001054892">
    <property type="component" value="Unassembled WGS sequence"/>
</dbReference>
<evidence type="ECO:0000313" key="4">
    <source>
        <dbReference type="EMBL" id="GJN50474.1"/>
    </source>
</evidence>
<dbReference type="SUPFAM" id="SSF48452">
    <property type="entry name" value="TPR-like"/>
    <property type="match status" value="4"/>
</dbReference>
<dbReference type="Pfam" id="PF14559">
    <property type="entry name" value="TPR_19"/>
    <property type="match status" value="1"/>
</dbReference>
<dbReference type="InterPro" id="IPR019734">
    <property type="entry name" value="TPR_rpt"/>
</dbReference>
<dbReference type="InterPro" id="IPR003107">
    <property type="entry name" value="HAT"/>
</dbReference>
<evidence type="ECO:0000313" key="6">
    <source>
        <dbReference type="Proteomes" id="UP001054892"/>
    </source>
</evidence>
<dbReference type="RefSeq" id="WP_173172827.1">
    <property type="nucleotide sequence ID" value="NZ_AP023189.1"/>
</dbReference>
<dbReference type="SMART" id="SM00386">
    <property type="entry name" value="HAT"/>
    <property type="match status" value="5"/>
</dbReference>
<evidence type="ECO:0000313" key="3">
    <source>
        <dbReference type="EMBL" id="BCG26790.1"/>
    </source>
</evidence>
<gene>
    <name evidence="3" type="ORF">TUM18999_49810</name>
    <name evidence="4" type="ORF">TUM20286_02260</name>
</gene>
<evidence type="ECO:0000256" key="1">
    <source>
        <dbReference type="PROSITE-ProRule" id="PRU00339"/>
    </source>
</evidence>
<reference evidence="3 5" key="1">
    <citation type="submission" date="2020-05" db="EMBL/GenBank/DDBJ databases">
        <title>Characterization of novel class B3 metallo-beta-lactamase from novel Pseudomonas species.</title>
        <authorList>
            <person name="Yamada K."/>
            <person name="Aoki K."/>
            <person name="Ishii Y."/>
        </authorList>
    </citation>
    <scope>NUCLEOTIDE SEQUENCE [LARGE SCALE GENOMIC DNA]</scope>
    <source>
        <strain evidence="3 5">TUM18999</strain>
        <strain evidence="4 6">TUM20286</strain>
    </source>
</reference>